<dbReference type="GO" id="GO:0016812">
    <property type="term" value="F:hydrolase activity, acting on carbon-nitrogen (but not peptide) bonds, in cyclic amides"/>
    <property type="evidence" value="ECO:0007669"/>
    <property type="project" value="TreeGrafter"/>
</dbReference>
<feature type="non-terminal residue" evidence="1">
    <location>
        <position position="116"/>
    </location>
</feature>
<dbReference type="InterPro" id="IPR032466">
    <property type="entry name" value="Metal_Hydrolase"/>
</dbReference>
<dbReference type="PANTHER" id="PTHR11647:SF1">
    <property type="entry name" value="COLLAPSIN RESPONSE MEDIATOR PROTEIN"/>
    <property type="match status" value="1"/>
</dbReference>
<protein>
    <submittedName>
        <fullName evidence="1">Dihydropyrimidinase</fullName>
    </submittedName>
</protein>
<dbReference type="EMBL" id="JAAGMN010005199">
    <property type="protein sequence ID" value="NEE14632.1"/>
    <property type="molecule type" value="Genomic_DNA"/>
</dbReference>
<dbReference type="SUPFAM" id="SSF51556">
    <property type="entry name" value="Metallo-dependent hydrolases"/>
    <property type="match status" value="1"/>
</dbReference>
<dbReference type="InterPro" id="IPR050378">
    <property type="entry name" value="Metallo-dep_Hydrolases_sf"/>
</dbReference>
<name>A0A6G3XAH0_9ACTN</name>
<proteinExistence type="predicted"/>
<comment type="caution">
    <text evidence="1">The sequence shown here is derived from an EMBL/GenBank/DDBJ whole genome shotgun (WGS) entry which is preliminary data.</text>
</comment>
<feature type="non-terminal residue" evidence="1">
    <location>
        <position position="1"/>
    </location>
</feature>
<dbReference type="Gene3D" id="3.20.20.140">
    <property type="entry name" value="Metal-dependent hydrolases"/>
    <property type="match status" value="1"/>
</dbReference>
<accession>A0A6G3XAH0</accession>
<gene>
    <name evidence="1" type="ORF">G3M58_50215</name>
</gene>
<dbReference type="AlphaFoldDB" id="A0A6G3XAH0"/>
<evidence type="ECO:0000313" key="1">
    <source>
        <dbReference type="EMBL" id="NEE14632.1"/>
    </source>
</evidence>
<sequence>VFYSDDGQILRAMQRAASNGGLIMMHAENGIAIDVLVEQALAEGRTDPRYHGDVRKVALEAEATHRAVQLARVAGSPLYVVHVSADEAVAEIAAARHNGLPVFGETCPQYLFLSTD</sequence>
<reference evidence="1" key="1">
    <citation type="submission" date="2020-01" db="EMBL/GenBank/DDBJ databases">
        <title>Insect and environment-associated Actinomycetes.</title>
        <authorList>
            <person name="Currrie C."/>
            <person name="Chevrette M."/>
            <person name="Carlson C."/>
            <person name="Stubbendieck R."/>
            <person name="Wendt-Pienkowski E."/>
        </authorList>
    </citation>
    <scope>NUCLEOTIDE SEQUENCE</scope>
    <source>
        <strain evidence="1">SID7499</strain>
    </source>
</reference>
<organism evidence="1">
    <name type="scientific">Streptomyces sp. SID7499</name>
    <dbReference type="NCBI Taxonomy" id="2706086"/>
    <lineage>
        <taxon>Bacteria</taxon>
        <taxon>Bacillati</taxon>
        <taxon>Actinomycetota</taxon>
        <taxon>Actinomycetes</taxon>
        <taxon>Kitasatosporales</taxon>
        <taxon>Streptomycetaceae</taxon>
        <taxon>Streptomyces</taxon>
    </lineage>
</organism>
<dbReference type="GO" id="GO:0005829">
    <property type="term" value="C:cytosol"/>
    <property type="evidence" value="ECO:0007669"/>
    <property type="project" value="TreeGrafter"/>
</dbReference>
<dbReference type="PANTHER" id="PTHR11647">
    <property type="entry name" value="HYDRANTOINASE/DIHYDROPYRIMIDINASE FAMILY MEMBER"/>
    <property type="match status" value="1"/>
</dbReference>